<evidence type="ECO:0000256" key="7">
    <source>
        <dbReference type="SAM" id="Phobius"/>
    </source>
</evidence>
<evidence type="ECO:0000256" key="1">
    <source>
        <dbReference type="ARBA" id="ARBA00004141"/>
    </source>
</evidence>
<dbReference type="EMBL" id="RBRL01000405">
    <property type="protein sequence ID" value="RMQ83033.1"/>
    <property type="molecule type" value="Genomic_DNA"/>
</dbReference>
<evidence type="ECO:0000259" key="8">
    <source>
        <dbReference type="PROSITE" id="PS50850"/>
    </source>
</evidence>
<keyword evidence="6 7" id="KW-0472">Membrane</keyword>
<feature type="transmembrane region" description="Helical" evidence="7">
    <location>
        <begin position="84"/>
        <end position="102"/>
    </location>
</feature>
<keyword evidence="3 7" id="KW-0812">Transmembrane</keyword>
<dbReference type="PROSITE" id="PS50850">
    <property type="entry name" value="MFS"/>
    <property type="match status" value="1"/>
</dbReference>
<comment type="subcellular location">
    <subcellularLocation>
        <location evidence="1">Membrane</location>
        <topology evidence="1">Multi-pass membrane protein</topology>
    </subcellularLocation>
</comment>
<sequence length="443" mass="48409">MDPMSQELRLVRRITLKLIPFLILLYLIAYVDRSAVGFAKLHMGADVGIGDAAYGLGAGLFFIGYFLFEIPSNLMLDRFGARRWFARIMLTWGAITIGMAFVQGPHSFYVMRFLLGAAEAGFFPGVLYYITQWFPVRHRGKILGLFILSQPIAMMITGPVSGGLLGMDGILGLHGWQWLFIVIGTPALLLTWPVLRFLPDGPKQVKWMSEDEKTWLTGELAKDLQAYGQTRHGNPLHALKDKRVLLLALFYLPVTLSIYGLGLWLPTLIKQFGGTDLVTGFISAVPYIFGIIGLLIIPRSSDRLNDRYGHLAVLYVLGAIGLFCSAWLSVPVLQMAALSLAAFALFSCTAVFWTLPGRFFAGASAAAGIALINSVGNLGGYIGPFVIGALKEYTGNLASGLYFLAGVMVFGLVLTAVVYRVLERKHVLPADQFAASARGATRT</sequence>
<dbReference type="GO" id="GO:0022857">
    <property type="term" value="F:transmembrane transporter activity"/>
    <property type="evidence" value="ECO:0007669"/>
    <property type="project" value="InterPro"/>
</dbReference>
<dbReference type="InterPro" id="IPR011701">
    <property type="entry name" value="MFS"/>
</dbReference>
<protein>
    <recommendedName>
        <fullName evidence="8">Major facilitator superfamily (MFS) profile domain-containing protein</fullName>
    </recommendedName>
</protein>
<dbReference type="Gene3D" id="1.20.1250.20">
    <property type="entry name" value="MFS general substrate transporter like domains"/>
    <property type="match status" value="2"/>
</dbReference>
<feature type="transmembrane region" description="Helical" evidence="7">
    <location>
        <begin position="367"/>
        <end position="390"/>
    </location>
</feature>
<feature type="transmembrane region" description="Helical" evidence="7">
    <location>
        <begin position="336"/>
        <end position="355"/>
    </location>
</feature>
<gene>
    <name evidence="9" type="ORF">ALP97_04960</name>
</gene>
<proteinExistence type="predicted"/>
<feature type="domain" description="Major facilitator superfamily (MFS) profile" evidence="8">
    <location>
        <begin position="18"/>
        <end position="423"/>
    </location>
</feature>
<keyword evidence="5 7" id="KW-1133">Transmembrane helix</keyword>
<evidence type="ECO:0000256" key="2">
    <source>
        <dbReference type="ARBA" id="ARBA00022448"/>
    </source>
</evidence>
<feature type="transmembrane region" description="Helical" evidence="7">
    <location>
        <begin position="142"/>
        <end position="164"/>
    </location>
</feature>
<dbReference type="GO" id="GO:0005886">
    <property type="term" value="C:plasma membrane"/>
    <property type="evidence" value="ECO:0007669"/>
    <property type="project" value="TreeGrafter"/>
</dbReference>
<feature type="transmembrane region" description="Helical" evidence="7">
    <location>
        <begin position="108"/>
        <end position="130"/>
    </location>
</feature>
<dbReference type="Pfam" id="PF07690">
    <property type="entry name" value="MFS_1"/>
    <property type="match status" value="1"/>
</dbReference>
<evidence type="ECO:0000313" key="10">
    <source>
        <dbReference type="Proteomes" id="UP000277179"/>
    </source>
</evidence>
<evidence type="ECO:0000256" key="4">
    <source>
        <dbReference type="ARBA" id="ARBA00022797"/>
    </source>
</evidence>
<evidence type="ECO:0000256" key="3">
    <source>
        <dbReference type="ARBA" id="ARBA00022692"/>
    </source>
</evidence>
<dbReference type="SUPFAM" id="SSF103473">
    <property type="entry name" value="MFS general substrate transporter"/>
    <property type="match status" value="1"/>
</dbReference>
<dbReference type="InterPro" id="IPR020846">
    <property type="entry name" value="MFS_dom"/>
</dbReference>
<accession>A0A3M4PXU8</accession>
<dbReference type="Proteomes" id="UP000277179">
    <property type="component" value="Unassembled WGS sequence"/>
</dbReference>
<keyword evidence="2" id="KW-0813">Transport</keyword>
<keyword evidence="4" id="KW-0058">Aromatic hydrocarbons catabolism</keyword>
<reference evidence="9 10" key="1">
    <citation type="submission" date="2018-08" db="EMBL/GenBank/DDBJ databases">
        <title>Recombination of ecologically and evolutionarily significant loci maintains genetic cohesion in the Pseudomonas syringae species complex.</title>
        <authorList>
            <person name="Dillon M."/>
            <person name="Thakur S."/>
            <person name="Almeida R.N.D."/>
            <person name="Weir B.S."/>
            <person name="Guttman D.S."/>
        </authorList>
    </citation>
    <scope>NUCLEOTIDE SEQUENCE [LARGE SCALE GENOMIC DNA]</scope>
    <source>
        <strain evidence="9 10">ICMP 11288</strain>
    </source>
</reference>
<organism evidence="9 10">
    <name type="scientific">Pseudomonas salomonii</name>
    <dbReference type="NCBI Taxonomy" id="191391"/>
    <lineage>
        <taxon>Bacteria</taxon>
        <taxon>Pseudomonadati</taxon>
        <taxon>Pseudomonadota</taxon>
        <taxon>Gammaproteobacteria</taxon>
        <taxon>Pseudomonadales</taxon>
        <taxon>Pseudomonadaceae</taxon>
        <taxon>Pseudomonas</taxon>
    </lineage>
</organism>
<dbReference type="PANTHER" id="PTHR43791:SF36">
    <property type="entry name" value="TRANSPORTER, PUTATIVE (AFU_ORTHOLOGUE AFUA_6G08340)-RELATED"/>
    <property type="match status" value="1"/>
</dbReference>
<feature type="transmembrane region" description="Helical" evidence="7">
    <location>
        <begin position="14"/>
        <end position="32"/>
    </location>
</feature>
<feature type="transmembrane region" description="Helical" evidence="7">
    <location>
        <begin position="309"/>
        <end position="330"/>
    </location>
</feature>
<feature type="transmembrane region" description="Helical" evidence="7">
    <location>
        <begin position="277"/>
        <end position="297"/>
    </location>
</feature>
<dbReference type="CDD" id="cd17319">
    <property type="entry name" value="MFS_ExuT_GudP_like"/>
    <property type="match status" value="1"/>
</dbReference>
<dbReference type="AlphaFoldDB" id="A0A3M4PXU8"/>
<feature type="transmembrane region" description="Helical" evidence="7">
    <location>
        <begin position="176"/>
        <end position="198"/>
    </location>
</feature>
<dbReference type="FunFam" id="1.20.1250.20:FF:000018">
    <property type="entry name" value="MFS transporter permease"/>
    <property type="match status" value="1"/>
</dbReference>
<feature type="transmembrane region" description="Helical" evidence="7">
    <location>
        <begin position="402"/>
        <end position="422"/>
    </location>
</feature>
<feature type="transmembrane region" description="Helical" evidence="7">
    <location>
        <begin position="52"/>
        <end position="72"/>
    </location>
</feature>
<dbReference type="InterPro" id="IPR036259">
    <property type="entry name" value="MFS_trans_sf"/>
</dbReference>
<feature type="transmembrane region" description="Helical" evidence="7">
    <location>
        <begin position="244"/>
        <end position="265"/>
    </location>
</feature>
<dbReference type="PANTHER" id="PTHR43791">
    <property type="entry name" value="PERMEASE-RELATED"/>
    <property type="match status" value="1"/>
</dbReference>
<comment type="caution">
    <text evidence="9">The sequence shown here is derived from an EMBL/GenBank/DDBJ whole genome shotgun (WGS) entry which is preliminary data.</text>
</comment>
<evidence type="ECO:0000256" key="6">
    <source>
        <dbReference type="ARBA" id="ARBA00023136"/>
    </source>
</evidence>
<name>A0A3M4PXU8_9PSED</name>
<evidence type="ECO:0000313" key="9">
    <source>
        <dbReference type="EMBL" id="RMQ83033.1"/>
    </source>
</evidence>
<evidence type="ECO:0000256" key="5">
    <source>
        <dbReference type="ARBA" id="ARBA00022989"/>
    </source>
</evidence>